<organism evidence="3 4">
    <name type="scientific">Thecamonas trahens ATCC 50062</name>
    <dbReference type="NCBI Taxonomy" id="461836"/>
    <lineage>
        <taxon>Eukaryota</taxon>
        <taxon>Apusozoa</taxon>
        <taxon>Apusomonadida</taxon>
        <taxon>Apusomonadidae</taxon>
        <taxon>Thecamonas</taxon>
    </lineage>
</organism>
<feature type="transmembrane region" description="Helical" evidence="2">
    <location>
        <begin position="665"/>
        <end position="685"/>
    </location>
</feature>
<accession>A0A0L0DJF1</accession>
<evidence type="ECO:0000313" key="4">
    <source>
        <dbReference type="Proteomes" id="UP000054408"/>
    </source>
</evidence>
<evidence type="ECO:0000313" key="3">
    <source>
        <dbReference type="EMBL" id="KNC52437.1"/>
    </source>
</evidence>
<evidence type="ECO:0000256" key="2">
    <source>
        <dbReference type="SAM" id="Phobius"/>
    </source>
</evidence>
<feature type="region of interest" description="Disordered" evidence="1">
    <location>
        <begin position="774"/>
        <end position="795"/>
    </location>
</feature>
<dbReference type="AlphaFoldDB" id="A0A0L0DJF1"/>
<feature type="transmembrane region" description="Helical" evidence="2">
    <location>
        <begin position="316"/>
        <end position="336"/>
    </location>
</feature>
<dbReference type="GeneID" id="25567116"/>
<reference evidence="3 4" key="1">
    <citation type="submission" date="2010-05" db="EMBL/GenBank/DDBJ databases">
        <title>The Genome Sequence of Thecamonas trahens ATCC 50062.</title>
        <authorList>
            <consortium name="The Broad Institute Genome Sequencing Platform"/>
            <person name="Russ C."/>
            <person name="Cuomo C."/>
            <person name="Shea T."/>
            <person name="Young S.K."/>
            <person name="Zeng Q."/>
            <person name="Koehrsen M."/>
            <person name="Haas B."/>
            <person name="Borodovsky M."/>
            <person name="Guigo R."/>
            <person name="Alvarado L."/>
            <person name="Berlin A."/>
            <person name="Bochicchio J."/>
            <person name="Borenstein D."/>
            <person name="Chapman S."/>
            <person name="Chen Z."/>
            <person name="Freedman E."/>
            <person name="Gellesch M."/>
            <person name="Goldberg J."/>
            <person name="Griggs A."/>
            <person name="Gujja S."/>
            <person name="Heilman E."/>
            <person name="Heiman D."/>
            <person name="Hepburn T."/>
            <person name="Howarth C."/>
            <person name="Jen D."/>
            <person name="Larson L."/>
            <person name="Mehta T."/>
            <person name="Park D."/>
            <person name="Pearson M."/>
            <person name="Roberts A."/>
            <person name="Saif S."/>
            <person name="Shenoy N."/>
            <person name="Sisk P."/>
            <person name="Stolte C."/>
            <person name="Sykes S."/>
            <person name="Thomson T."/>
            <person name="Walk T."/>
            <person name="White J."/>
            <person name="Yandava C."/>
            <person name="Burger G."/>
            <person name="Gray M.W."/>
            <person name="Holland P.W.H."/>
            <person name="King N."/>
            <person name="Lang F.B.F."/>
            <person name="Roger A.J."/>
            <person name="Ruiz-Trillo I."/>
            <person name="Lander E."/>
            <person name="Nusbaum C."/>
        </authorList>
    </citation>
    <scope>NUCLEOTIDE SEQUENCE [LARGE SCALE GENOMIC DNA]</scope>
    <source>
        <strain evidence="3 4">ATCC 50062</strain>
    </source>
</reference>
<sequence>MCLLSVVVSANVDLSRTTLAFPDRLRRETNFTYGLWSGSRTVAVGVQLRDGDGTRVDNEFGLEPADVVVVFLGGSHRPSVSVVAFDNDRNVTDYTSGAAFGFNLTFPTNAHYFLNVQVANVSIEPGETVVIQAFLPCAAGMRAMHRDDRGVNSHEFTCAACPKGEWARPGYYPGTKPHTFVRCRNEAVCPNNATQETGGFECADGYRSRLCSRCASNWFVNSHGDCECCSASGRNDAVTVVLSSGVVGIGIFVFIVYVLANQSVRPRSSLPPQHYRGRLVLKWAQRLWREFLTVASLCAALYALVVMRVLEVMQLAVMILLLILISTYMVFSRVLLFRRRRQQSHTYMPAAALPDEEQEMLNIGYQAWDSRSGSGLGSSSGSGLGSDVECKTDGFTPPEIDDGSSRGRRGAGDGDGVGEERAFGKREHATAVAKSFVVYLQTVSTVVSVYNVDMALALRQMGSVVAAANMRMNGLACAWDEFDFVGPYLATVVACPALMIAVVVAYCFHGWLLRLRLPPYQVPEAYIQELRLLRIRALRLVLIIAYFFIFPISSLSFDMFACIDEGNGSGATFLARAPWIRCGTTEHQQLLAVATTSLIVVFGGSSLVIWRVYALRNDSEAITIRALSFLTNGYRAGAGGYEVLVLVRRLVFALFVALLSYSPELLGGALMTTLMGAFLAHFVFWPLKSSLASWMEATGLVMAMFSLMAIVSMYHNSSSETSAIRASSVSTPSTTLKLLSLILILGNVALSIAFITVMVGPVFRDMVVTRSGRGRQPTRATIDRTPLVPDPDHIQ</sequence>
<feature type="transmembrane region" description="Helical" evidence="2">
    <location>
        <begin position="735"/>
        <end position="763"/>
    </location>
</feature>
<feature type="transmembrane region" description="Helical" evidence="2">
    <location>
        <begin position="537"/>
        <end position="557"/>
    </location>
</feature>
<dbReference type="EMBL" id="GL349472">
    <property type="protein sequence ID" value="KNC52437.1"/>
    <property type="molecule type" value="Genomic_DNA"/>
</dbReference>
<evidence type="ECO:0008006" key="5">
    <source>
        <dbReference type="Google" id="ProtNLM"/>
    </source>
</evidence>
<name>A0A0L0DJF1_THETB</name>
<feature type="transmembrane region" description="Helical" evidence="2">
    <location>
        <begin position="237"/>
        <end position="260"/>
    </location>
</feature>
<evidence type="ECO:0000256" key="1">
    <source>
        <dbReference type="SAM" id="MobiDB-lite"/>
    </source>
</evidence>
<feature type="transmembrane region" description="Helical" evidence="2">
    <location>
        <begin position="291"/>
        <end position="310"/>
    </location>
</feature>
<dbReference type="RefSeq" id="XP_013755478.1">
    <property type="nucleotide sequence ID" value="XM_013900024.1"/>
</dbReference>
<protein>
    <recommendedName>
        <fullName evidence="5">TRP C-terminal domain-containing protein</fullName>
    </recommendedName>
</protein>
<keyword evidence="2" id="KW-1133">Transmembrane helix</keyword>
<dbReference type="Proteomes" id="UP000054408">
    <property type="component" value="Unassembled WGS sequence"/>
</dbReference>
<feature type="transmembrane region" description="Helical" evidence="2">
    <location>
        <begin position="634"/>
        <end position="659"/>
    </location>
</feature>
<feature type="transmembrane region" description="Helical" evidence="2">
    <location>
        <begin position="431"/>
        <end position="452"/>
    </location>
</feature>
<dbReference type="PANTHER" id="PTHR11319">
    <property type="entry name" value="G PROTEIN-COUPLED RECEPTOR-RELATED"/>
    <property type="match status" value="1"/>
</dbReference>
<feature type="transmembrane region" description="Helical" evidence="2">
    <location>
        <begin position="590"/>
        <end position="613"/>
    </location>
</feature>
<dbReference type="InterPro" id="IPR000540">
    <property type="entry name" value="Flag_MotA_CS"/>
</dbReference>
<dbReference type="PANTHER" id="PTHR11319:SF35">
    <property type="entry name" value="OUTER MEMBRANE PROTEIN PMPC-RELATED"/>
    <property type="match status" value="1"/>
</dbReference>
<gene>
    <name evidence="3" type="ORF">AMSG_08416</name>
</gene>
<proteinExistence type="predicted"/>
<keyword evidence="2" id="KW-0812">Transmembrane</keyword>
<feature type="transmembrane region" description="Helical" evidence="2">
    <location>
        <begin position="488"/>
        <end position="508"/>
    </location>
</feature>
<keyword evidence="4" id="KW-1185">Reference proteome</keyword>
<feature type="region of interest" description="Disordered" evidence="1">
    <location>
        <begin position="395"/>
        <end position="420"/>
    </location>
</feature>
<feature type="transmembrane region" description="Helical" evidence="2">
    <location>
        <begin position="697"/>
        <end position="715"/>
    </location>
</feature>
<dbReference type="PROSITE" id="PS01307">
    <property type="entry name" value="MOTA"/>
    <property type="match status" value="1"/>
</dbReference>
<keyword evidence="2" id="KW-0472">Membrane</keyword>